<dbReference type="PANTHER" id="PTHR43798:SF31">
    <property type="entry name" value="AB HYDROLASE SUPERFAMILY PROTEIN YCLE"/>
    <property type="match status" value="1"/>
</dbReference>
<feature type="active site" evidence="5">
    <location>
        <position position="198"/>
    </location>
</feature>
<comment type="subcellular location">
    <subcellularLocation>
        <location evidence="5">Cytoplasm</location>
    </subcellularLocation>
</comment>
<keyword evidence="2 5" id="KW-0963">Cytoplasm</keyword>
<feature type="binding site" evidence="5">
    <location>
        <begin position="140"/>
        <end position="144"/>
    </location>
    <ligand>
        <name>substrate</name>
    </ligand>
</feature>
<name>A0A378JJI6_9GAMM</name>
<proteinExistence type="inferred from homology"/>
<dbReference type="EMBL" id="UGOD01000001">
    <property type="protein sequence ID" value="STX51375.1"/>
    <property type="molecule type" value="Genomic_DNA"/>
</dbReference>
<evidence type="ECO:0000256" key="5">
    <source>
        <dbReference type="HAMAP-Rule" id="MF_01260"/>
    </source>
</evidence>
<accession>A0A378JJI6</accession>
<comment type="pathway">
    <text evidence="5">Cofactor biosynthesis; biotin biosynthesis.</text>
</comment>
<gene>
    <name evidence="5 7" type="primary">bioH</name>
    <name evidence="7" type="ORF">NCTC13316_01470</name>
</gene>
<feature type="active site" description="Nucleophile" evidence="5">
    <location>
        <position position="79"/>
    </location>
</feature>
<dbReference type="InterPro" id="IPR010076">
    <property type="entry name" value="BioH"/>
</dbReference>
<dbReference type="InterPro" id="IPR050266">
    <property type="entry name" value="AB_hydrolase_sf"/>
</dbReference>
<organism evidence="7 8">
    <name type="scientific">Legionella busanensis</name>
    <dbReference type="NCBI Taxonomy" id="190655"/>
    <lineage>
        <taxon>Bacteria</taxon>
        <taxon>Pseudomonadati</taxon>
        <taxon>Pseudomonadota</taxon>
        <taxon>Gammaproteobacteria</taxon>
        <taxon>Legionellales</taxon>
        <taxon>Legionellaceae</taxon>
        <taxon>Legionella</taxon>
    </lineage>
</organism>
<evidence type="ECO:0000256" key="3">
    <source>
        <dbReference type="ARBA" id="ARBA00022756"/>
    </source>
</evidence>
<comment type="function">
    <text evidence="5">The physiological role of BioH is to remove the methyl group introduced by BioC when the pimeloyl moiety is complete. It allows to synthesize pimeloyl-ACP via the fatty acid synthetic pathway through the hydrolysis of the ester bonds of pimeloyl-ACP esters.</text>
</comment>
<evidence type="ECO:0000313" key="8">
    <source>
        <dbReference type="Proteomes" id="UP000254794"/>
    </source>
</evidence>
<dbReference type="InterPro" id="IPR029058">
    <property type="entry name" value="AB_hydrolase_fold"/>
</dbReference>
<evidence type="ECO:0000259" key="6">
    <source>
        <dbReference type="Pfam" id="PF00561"/>
    </source>
</evidence>
<reference evidence="7 8" key="1">
    <citation type="submission" date="2018-06" db="EMBL/GenBank/DDBJ databases">
        <authorList>
            <consortium name="Pathogen Informatics"/>
            <person name="Doyle S."/>
        </authorList>
    </citation>
    <scope>NUCLEOTIDE SEQUENCE [LARGE SCALE GENOMIC DNA]</scope>
    <source>
        <strain evidence="7 8">NCTC13316</strain>
    </source>
</reference>
<evidence type="ECO:0000313" key="7">
    <source>
        <dbReference type="EMBL" id="STX51375.1"/>
    </source>
</evidence>
<keyword evidence="3 5" id="KW-0093">Biotin biosynthesis</keyword>
<comment type="catalytic activity">
    <reaction evidence="5">
        <text>6-carboxyhexanoyl-[ACP] methyl ester + H2O = 6-carboxyhexanoyl-[ACP] + methanol + H(+)</text>
        <dbReference type="Rhea" id="RHEA:42700"/>
        <dbReference type="Rhea" id="RHEA-COMP:9955"/>
        <dbReference type="Rhea" id="RHEA-COMP:10186"/>
        <dbReference type="ChEBI" id="CHEBI:15377"/>
        <dbReference type="ChEBI" id="CHEBI:15378"/>
        <dbReference type="ChEBI" id="CHEBI:17790"/>
        <dbReference type="ChEBI" id="CHEBI:78846"/>
        <dbReference type="ChEBI" id="CHEBI:82735"/>
        <dbReference type="EC" id="3.1.1.85"/>
    </reaction>
</comment>
<dbReference type="EC" id="3.1.1.85" evidence="5"/>
<feature type="binding site" evidence="5">
    <location>
        <position position="22"/>
    </location>
    <ligand>
        <name>substrate</name>
    </ligand>
</feature>
<dbReference type="SUPFAM" id="SSF53474">
    <property type="entry name" value="alpha/beta-Hydrolases"/>
    <property type="match status" value="1"/>
</dbReference>
<protein>
    <recommendedName>
        <fullName evidence="5">Pimeloyl-[acyl-carrier protein] methyl ester esterase</fullName>
        <ecNumber evidence="5">3.1.1.85</ecNumber>
    </recommendedName>
    <alternativeName>
        <fullName evidence="5">Biotin synthesis protein BioH</fullName>
    </alternativeName>
    <alternativeName>
        <fullName evidence="5">Carboxylesterase BioH</fullName>
    </alternativeName>
</protein>
<dbReference type="AlphaFoldDB" id="A0A378JJI6"/>
<dbReference type="GO" id="GO:0005737">
    <property type="term" value="C:cytoplasm"/>
    <property type="evidence" value="ECO:0007669"/>
    <property type="project" value="UniProtKB-SubCell"/>
</dbReference>
<evidence type="ECO:0000256" key="4">
    <source>
        <dbReference type="ARBA" id="ARBA00022801"/>
    </source>
</evidence>
<dbReference type="InterPro" id="IPR000073">
    <property type="entry name" value="AB_hydrolase_1"/>
</dbReference>
<feature type="domain" description="AB hydrolase-1" evidence="6">
    <location>
        <begin position="15"/>
        <end position="233"/>
    </location>
</feature>
<dbReference type="PANTHER" id="PTHR43798">
    <property type="entry name" value="MONOACYLGLYCEROL LIPASE"/>
    <property type="match status" value="1"/>
</dbReference>
<dbReference type="Proteomes" id="UP000254794">
    <property type="component" value="Unassembled WGS sequence"/>
</dbReference>
<dbReference type="Gene3D" id="3.40.50.1820">
    <property type="entry name" value="alpha/beta hydrolase"/>
    <property type="match status" value="1"/>
</dbReference>
<keyword evidence="4 5" id="KW-0378">Hydrolase</keyword>
<keyword evidence="1 5" id="KW-0719">Serine esterase</keyword>
<dbReference type="HAMAP" id="MF_01260">
    <property type="entry name" value="Carboxylester"/>
    <property type="match status" value="1"/>
</dbReference>
<dbReference type="GO" id="GO:0009102">
    <property type="term" value="P:biotin biosynthetic process"/>
    <property type="evidence" value="ECO:0007669"/>
    <property type="project" value="UniProtKB-UniRule"/>
</dbReference>
<keyword evidence="8" id="KW-1185">Reference proteome</keyword>
<comment type="similarity">
    <text evidence="5">Belongs to the AB hydrolase superfamily. Carboxylesterase BioH family.</text>
</comment>
<feature type="binding site" evidence="5">
    <location>
        <position position="226"/>
    </location>
    <ligand>
        <name>substrate</name>
    </ligand>
</feature>
<dbReference type="Pfam" id="PF00561">
    <property type="entry name" value="Abhydrolase_1"/>
    <property type="match status" value="1"/>
</dbReference>
<comment type="subunit">
    <text evidence="5">Monomer.</text>
</comment>
<feature type="active site" evidence="5">
    <location>
        <position position="226"/>
    </location>
</feature>
<dbReference type="GO" id="GO:0016020">
    <property type="term" value="C:membrane"/>
    <property type="evidence" value="ECO:0007669"/>
    <property type="project" value="TreeGrafter"/>
</dbReference>
<evidence type="ECO:0000256" key="2">
    <source>
        <dbReference type="ARBA" id="ARBA00022490"/>
    </source>
</evidence>
<dbReference type="RefSeq" id="WP_242604649.1">
    <property type="nucleotide sequence ID" value="NZ_CAAAHP010000001.1"/>
</dbReference>
<evidence type="ECO:0000256" key="1">
    <source>
        <dbReference type="ARBA" id="ARBA00022487"/>
    </source>
</evidence>
<feature type="binding site" evidence="5">
    <location>
        <begin position="79"/>
        <end position="80"/>
    </location>
    <ligand>
        <name>substrate</name>
    </ligand>
</feature>
<sequence>MGILNINKIGQGSKALVLLHGWGFDQRIWHALLPQLSKNFTCYLIDLPGFGQSNLMHWDEFKTQLLNYLPQQFAILGWSLGGLFATKFTIEAPQRITHLVNVTSSPFFVKDIEWPGIERQTLERFFINLSCDPKKTTMEFIALQLKNFPLKNLNFKLSEFSSSEEALTNGLFILANWDLRADLTKLKIQTCYMFGRLDAIVSRQLALRMQELYPYFNYILFQKAAHMPFITHPEEFIYELESFLL</sequence>
<dbReference type="GO" id="GO:0090499">
    <property type="term" value="F:pimelyl-[acyl-carrier protein] methyl ester esterase activity"/>
    <property type="evidence" value="ECO:0007669"/>
    <property type="project" value="UniProtKB-EC"/>
</dbReference>